<gene>
    <name evidence="4" type="ORF">A3J68_01550</name>
</gene>
<protein>
    <submittedName>
        <fullName evidence="4">Uncharacterized protein</fullName>
    </submittedName>
</protein>
<feature type="domain" description="Type IV secretion system coupling protein TraD DNA-binding" evidence="2">
    <location>
        <begin position="22"/>
        <end position="342"/>
    </location>
</feature>
<dbReference type="InterPro" id="IPR051162">
    <property type="entry name" value="T4SS_component"/>
</dbReference>
<dbReference type="Proteomes" id="UP000178529">
    <property type="component" value="Unassembled WGS sequence"/>
</dbReference>
<dbReference type="PANTHER" id="PTHR30121:SF11">
    <property type="entry name" value="AAA+ ATPASE DOMAIN-CONTAINING PROTEIN"/>
    <property type="match status" value="1"/>
</dbReference>
<dbReference type="InterPro" id="IPR026363">
    <property type="entry name" value="CxxC-x17-CxxC_dom"/>
</dbReference>
<evidence type="ECO:0000259" key="2">
    <source>
        <dbReference type="Pfam" id="PF10412"/>
    </source>
</evidence>
<dbReference type="SUPFAM" id="SSF52540">
    <property type="entry name" value="P-loop containing nucleoside triphosphate hydrolases"/>
    <property type="match status" value="1"/>
</dbReference>
<evidence type="ECO:0000313" key="4">
    <source>
        <dbReference type="EMBL" id="OHA68464.1"/>
    </source>
</evidence>
<dbReference type="PANTHER" id="PTHR30121">
    <property type="entry name" value="UNCHARACTERIZED PROTEIN YJGR-RELATED"/>
    <property type="match status" value="1"/>
</dbReference>
<organism evidence="4 5">
    <name type="scientific">Candidatus Wildermuthbacteria bacterium RIFCSPHIGHO2_02_FULL_48_16</name>
    <dbReference type="NCBI Taxonomy" id="1802453"/>
    <lineage>
        <taxon>Bacteria</taxon>
        <taxon>Candidatus Wildermuthiibacteriota</taxon>
    </lineage>
</organism>
<feature type="compositionally biased region" description="Low complexity" evidence="1">
    <location>
        <begin position="485"/>
        <end position="494"/>
    </location>
</feature>
<dbReference type="Pfam" id="PF23477">
    <property type="entry name" value="zf_Tbcl_2"/>
    <property type="match status" value="1"/>
</dbReference>
<dbReference type="AlphaFoldDB" id="A0A1G2R6J5"/>
<accession>A0A1G2R6J5</accession>
<evidence type="ECO:0000313" key="5">
    <source>
        <dbReference type="Proteomes" id="UP000178529"/>
    </source>
</evidence>
<evidence type="ECO:0000256" key="1">
    <source>
        <dbReference type="SAM" id="MobiDB-lite"/>
    </source>
</evidence>
<feature type="compositionally biased region" description="Basic and acidic residues" evidence="1">
    <location>
        <begin position="555"/>
        <end position="566"/>
    </location>
</feature>
<dbReference type="EMBL" id="MHTY01000025">
    <property type="protein sequence ID" value="OHA68464.1"/>
    <property type="molecule type" value="Genomic_DNA"/>
</dbReference>
<feature type="region of interest" description="Disordered" evidence="1">
    <location>
        <begin position="480"/>
        <end position="505"/>
    </location>
</feature>
<name>A0A1G2R6J5_9BACT</name>
<evidence type="ECO:0000259" key="3">
    <source>
        <dbReference type="Pfam" id="PF23477"/>
    </source>
</evidence>
<dbReference type="Gene3D" id="3.40.50.300">
    <property type="entry name" value="P-loop containing nucleotide triphosphate hydrolases"/>
    <property type="match status" value="2"/>
</dbReference>
<feature type="region of interest" description="Disordered" evidence="1">
    <location>
        <begin position="521"/>
        <end position="579"/>
    </location>
</feature>
<dbReference type="InterPro" id="IPR027417">
    <property type="entry name" value="P-loop_NTPase"/>
</dbReference>
<dbReference type="Pfam" id="PF10412">
    <property type="entry name" value="TrwB_AAD_bind"/>
    <property type="match status" value="1"/>
</dbReference>
<comment type="caution">
    <text evidence="4">The sequence shown here is derived from an EMBL/GenBank/DDBJ whole genome shotgun (WGS) entry which is preliminary data.</text>
</comment>
<dbReference type="InterPro" id="IPR019476">
    <property type="entry name" value="T4SS_TraD_DNA-bd"/>
</dbReference>
<dbReference type="NCBIfam" id="TIGR04272">
    <property type="entry name" value="cxxc_cxxc_Mbark"/>
    <property type="match status" value="1"/>
</dbReference>
<proteinExistence type="predicted"/>
<feature type="compositionally biased region" description="Basic and acidic residues" evidence="1">
    <location>
        <begin position="526"/>
        <end position="545"/>
    </location>
</feature>
<dbReference type="CDD" id="cd01127">
    <property type="entry name" value="TrwB_TraG_TraD_VirD4"/>
    <property type="match status" value="1"/>
</dbReference>
<sequence length="579" mass="65222">MADITFFGETNFRNIRKKFGIKVDDRRRHFYVVGKTGMGKTELLKNMAVQDIQNGNGIGFIDPHGEAAEDLLNFVPENRIKDVIYFNPADINYPIAFNVMEKVNAESRHIVVSGLMSVFKKIFGPEVWSARMEYILNYSILALLEYPESTLLGINRLLADPVYRKEVVDQVKDPVVKAFWLQEYARYTQRYEVEATAAIQNKVGQFISNPLIRNVVGQVRSSIDMRDVMDKQMILIANLSKGKVGEDSSRLLGGLLSTKMQLAAMSRVDIPEEDRKDFFLYIDEFQNFASESFSNILSEARKYRLSLILGHQYIAQLASGDDTKMRDAVFGNVGTMVVFRVGADDAEFLEKEFAPEFMALDFVNLGKYTIYVKLMIDGIASRPFSAQTLAPNEKPEKIFRDQIIEFSRKQYGTPRDIVDKSIAAWTGTADELDSRPILNPLPMSQQVLYDAVCSSCGKPTKVVFPPDGKRPVYCKSCRKKRMKQDAPAPRADSVPPVPSPSIPRPQISLQSALEKGPTLFHAGGRTARESSPRPFQERRELDKNGLKQALAQALEQRKDAPVKEKANGTIEPGETVNFQ</sequence>
<feature type="domain" description="CxxC-x17-CxxC" evidence="3">
    <location>
        <begin position="448"/>
        <end position="480"/>
    </location>
</feature>
<reference evidence="4 5" key="1">
    <citation type="journal article" date="2016" name="Nat. Commun.">
        <title>Thousands of microbial genomes shed light on interconnected biogeochemical processes in an aquifer system.</title>
        <authorList>
            <person name="Anantharaman K."/>
            <person name="Brown C.T."/>
            <person name="Hug L.A."/>
            <person name="Sharon I."/>
            <person name="Castelle C.J."/>
            <person name="Probst A.J."/>
            <person name="Thomas B.C."/>
            <person name="Singh A."/>
            <person name="Wilkins M.J."/>
            <person name="Karaoz U."/>
            <person name="Brodie E.L."/>
            <person name="Williams K.H."/>
            <person name="Hubbard S.S."/>
            <person name="Banfield J.F."/>
        </authorList>
    </citation>
    <scope>NUCLEOTIDE SEQUENCE [LARGE SCALE GENOMIC DNA]</scope>
</reference>